<feature type="domain" description="MULE transposase" evidence="2">
    <location>
        <begin position="224"/>
        <end position="311"/>
    </location>
</feature>
<dbReference type="GeneID" id="107494272"/>
<dbReference type="Proteomes" id="UP000515211">
    <property type="component" value="Chromosome 6"/>
</dbReference>
<sequence length="312" mass="35971">MRKVFQSEKIAYDIYSKFGRCHGFGMCKGDYGKDEGNLIRRMFFGNRAGLRDEKHLNRMDRKKGHRPETSTNCMAKLSIYLDRKNLTWKVRKVILDHNHELTPRGMVHMISKFRRMSDVAKANIDGMRGYGVLTSKILDYMAGVAGGYSLLDFMKKDAYKYIDHMRRDKVANGDSNAAILYLEGKAAADPMSMARYNVTKDGMLANIFWTDGPCRVDYQYFRDVVAFDSTYKKNKYQCPLVIFSRSNNHKQTTIFGFGLVLDKTIDSYTWMLENLLEVMCNKYPFVVVTDGDNAMIEAVKKMFPEATHRLCA</sequence>
<accession>A0A6P4DMK8</accession>
<dbReference type="AlphaFoldDB" id="A0A6P4DMK8"/>
<dbReference type="Pfam" id="PF03101">
    <property type="entry name" value="FAR1"/>
    <property type="match status" value="1"/>
</dbReference>
<reference evidence="4" key="2">
    <citation type="submission" date="2025-08" db="UniProtKB">
        <authorList>
            <consortium name="RefSeq"/>
        </authorList>
    </citation>
    <scope>IDENTIFICATION</scope>
    <source>
        <tissue evidence="4">Whole plant</tissue>
    </source>
</reference>
<dbReference type="Pfam" id="PF10551">
    <property type="entry name" value="MULE"/>
    <property type="match status" value="1"/>
</dbReference>
<dbReference type="KEGG" id="adu:107494272"/>
<dbReference type="InterPro" id="IPR004330">
    <property type="entry name" value="FAR1_DNA_bnd_dom"/>
</dbReference>
<gene>
    <name evidence="4" type="primary">LOC107494272</name>
</gene>
<proteinExistence type="predicted"/>
<dbReference type="PANTHER" id="PTHR47718:SF15">
    <property type="entry name" value="PROTEIN FAR1-RELATED SEQUENCE 5-LIKE"/>
    <property type="match status" value="1"/>
</dbReference>
<keyword evidence="3" id="KW-1185">Reference proteome</keyword>
<dbReference type="PANTHER" id="PTHR47718">
    <property type="entry name" value="OS01G0519700 PROTEIN"/>
    <property type="match status" value="1"/>
</dbReference>
<evidence type="ECO:0000259" key="1">
    <source>
        <dbReference type="Pfam" id="PF03101"/>
    </source>
</evidence>
<organism evidence="3 4">
    <name type="scientific">Arachis duranensis</name>
    <name type="common">Wild peanut</name>
    <dbReference type="NCBI Taxonomy" id="130453"/>
    <lineage>
        <taxon>Eukaryota</taxon>
        <taxon>Viridiplantae</taxon>
        <taxon>Streptophyta</taxon>
        <taxon>Embryophyta</taxon>
        <taxon>Tracheophyta</taxon>
        <taxon>Spermatophyta</taxon>
        <taxon>Magnoliopsida</taxon>
        <taxon>eudicotyledons</taxon>
        <taxon>Gunneridae</taxon>
        <taxon>Pentapetalae</taxon>
        <taxon>rosids</taxon>
        <taxon>fabids</taxon>
        <taxon>Fabales</taxon>
        <taxon>Fabaceae</taxon>
        <taxon>Papilionoideae</taxon>
        <taxon>50 kb inversion clade</taxon>
        <taxon>dalbergioids sensu lato</taxon>
        <taxon>Dalbergieae</taxon>
        <taxon>Pterocarpus clade</taxon>
        <taxon>Arachis</taxon>
    </lineage>
</organism>
<name>A0A6P4DMK8_ARADU</name>
<protein>
    <submittedName>
        <fullName evidence="4">Protein FAR1-RELATED SEQUENCE 5-like</fullName>
    </submittedName>
</protein>
<evidence type="ECO:0000313" key="4">
    <source>
        <dbReference type="RefSeq" id="XP_015970809.1"/>
    </source>
</evidence>
<feature type="domain" description="FAR1" evidence="1">
    <location>
        <begin position="14"/>
        <end position="103"/>
    </location>
</feature>
<dbReference type="RefSeq" id="XP_015970809.1">
    <property type="nucleotide sequence ID" value="XM_016115323.1"/>
</dbReference>
<reference evidence="3" key="1">
    <citation type="journal article" date="2016" name="Nat. Genet.">
        <title>The genome sequences of Arachis duranensis and Arachis ipaensis, the diploid ancestors of cultivated peanut.</title>
        <authorList>
            <person name="Bertioli D.J."/>
            <person name="Cannon S.B."/>
            <person name="Froenicke L."/>
            <person name="Huang G."/>
            <person name="Farmer A.D."/>
            <person name="Cannon E.K."/>
            <person name="Liu X."/>
            <person name="Gao D."/>
            <person name="Clevenger J."/>
            <person name="Dash S."/>
            <person name="Ren L."/>
            <person name="Moretzsohn M.C."/>
            <person name="Shirasawa K."/>
            <person name="Huang W."/>
            <person name="Vidigal B."/>
            <person name="Abernathy B."/>
            <person name="Chu Y."/>
            <person name="Niederhuth C.E."/>
            <person name="Umale P."/>
            <person name="Araujo A.C."/>
            <person name="Kozik A."/>
            <person name="Kim K.D."/>
            <person name="Burow M.D."/>
            <person name="Varshney R.K."/>
            <person name="Wang X."/>
            <person name="Zhang X."/>
            <person name="Barkley N."/>
            <person name="Guimaraes P.M."/>
            <person name="Isobe S."/>
            <person name="Guo B."/>
            <person name="Liao B."/>
            <person name="Stalker H.T."/>
            <person name="Schmitz R.J."/>
            <person name="Scheffler B.E."/>
            <person name="Leal-Bertioli S.C."/>
            <person name="Xun X."/>
            <person name="Jackson S.A."/>
            <person name="Michelmore R."/>
            <person name="Ozias-Akins P."/>
        </authorList>
    </citation>
    <scope>NUCLEOTIDE SEQUENCE [LARGE SCALE GENOMIC DNA]</scope>
    <source>
        <strain evidence="3">cv. V14167</strain>
    </source>
</reference>
<dbReference type="InterPro" id="IPR018289">
    <property type="entry name" value="MULE_transposase_dom"/>
</dbReference>
<evidence type="ECO:0000259" key="2">
    <source>
        <dbReference type="Pfam" id="PF10551"/>
    </source>
</evidence>
<evidence type="ECO:0000313" key="3">
    <source>
        <dbReference type="Proteomes" id="UP000515211"/>
    </source>
</evidence>